<evidence type="ECO:0000313" key="3">
    <source>
        <dbReference type="Proteomes" id="UP001197609"/>
    </source>
</evidence>
<keyword evidence="1" id="KW-0732">Signal</keyword>
<reference evidence="2 3" key="1">
    <citation type="journal article" date="2021" name="bioRxiv">
        <title>Unraveling nitrogen, sulfur and carbon metabolic pathways and microbial community transcriptional responses to substrate deprivation and toxicity stresses in a bioreactor mimicking anoxic brackish coastal sediment conditions.</title>
        <authorList>
            <person name="Martins P.D."/>
            <person name="Echeveste M.J."/>
            <person name="Arshad A."/>
            <person name="Kurth J."/>
            <person name="Ouboter H."/>
            <person name="Jetten M.S.M."/>
            <person name="Welte C.U."/>
        </authorList>
    </citation>
    <scope>NUCLEOTIDE SEQUENCE [LARGE SCALE GENOMIC DNA]</scope>
    <source>
        <strain evidence="2">MAG_38</strain>
    </source>
</reference>
<protein>
    <recommendedName>
        <fullName evidence="4">Secreted protein</fullName>
    </recommendedName>
</protein>
<evidence type="ECO:0000256" key="1">
    <source>
        <dbReference type="SAM" id="SignalP"/>
    </source>
</evidence>
<name>A0AAJ1EKB4_9BACT</name>
<evidence type="ECO:0000313" key="2">
    <source>
        <dbReference type="EMBL" id="MBZ0161026.1"/>
    </source>
</evidence>
<comment type="caution">
    <text evidence="2">The sequence shown here is derived from an EMBL/GenBank/DDBJ whole genome shotgun (WGS) entry which is preliminary data.</text>
</comment>
<accession>A0AAJ1EKB4</accession>
<dbReference type="InterPro" id="IPR038084">
    <property type="entry name" value="PduO/GlcC-like_sf"/>
</dbReference>
<dbReference type="Gene3D" id="3.30.450.150">
    <property type="entry name" value="Haem-degrading domain"/>
    <property type="match status" value="1"/>
</dbReference>
<feature type="chain" id="PRO_5042515966" description="Secreted protein" evidence="1">
    <location>
        <begin position="28"/>
        <end position="309"/>
    </location>
</feature>
<sequence length="309" mass="32497">MKKMTMRTILAAGFAMASLLPTLSAHAVTGNIAVQPNDPIAMTYQRTLEDPSNAATTVRPNDAIAMTILDVAANCATTGQPHDPIAMAYWRTLEVAGNCATNEQPNDPIAMAHRRAFEGVGDSAINEQMNDPIAMAYQRTHEDPTDAANTAQFNDPIAMAHRRAFEGFVDAATTVQPNDPIAMAYRRTLEGVVDFANTAQPDDSLVGENVGGVNVSGGAVGLYATGGTLVGALGVSGNTSCTDYVIPWRLRQALGFGQVPVGVHPGPDGSTDHTNIYLVGGETPNGFNAPHALHQPPIRILILLSKGGL</sequence>
<gene>
    <name evidence="2" type="ORF">K8G79_12995</name>
</gene>
<organism evidence="2 3">
    <name type="scientific">Candidatus Methylomirabilis tolerans</name>
    <dbReference type="NCBI Taxonomy" id="3123416"/>
    <lineage>
        <taxon>Bacteria</taxon>
        <taxon>Candidatus Methylomirabilota</taxon>
        <taxon>Candidatus Methylomirabilia</taxon>
        <taxon>Candidatus Methylomirabilales</taxon>
        <taxon>Candidatus Methylomirabilaceae</taxon>
        <taxon>Candidatus Methylomirabilis</taxon>
    </lineage>
</organism>
<dbReference type="SUPFAM" id="SSF143744">
    <property type="entry name" value="GlcG-like"/>
    <property type="match status" value="1"/>
</dbReference>
<feature type="signal peptide" evidence="1">
    <location>
        <begin position="1"/>
        <end position="27"/>
    </location>
</feature>
<dbReference type="Proteomes" id="UP001197609">
    <property type="component" value="Unassembled WGS sequence"/>
</dbReference>
<evidence type="ECO:0008006" key="4">
    <source>
        <dbReference type="Google" id="ProtNLM"/>
    </source>
</evidence>
<dbReference type="AlphaFoldDB" id="A0AAJ1EKB4"/>
<proteinExistence type="predicted"/>
<dbReference type="EMBL" id="JAIOIU010000166">
    <property type="protein sequence ID" value="MBZ0161026.1"/>
    <property type="molecule type" value="Genomic_DNA"/>
</dbReference>